<comment type="caution">
    <text evidence="1">The sequence shown here is derived from an EMBL/GenBank/DDBJ whole genome shotgun (WGS) entry which is preliminary data.</text>
</comment>
<keyword evidence="2" id="KW-1185">Reference proteome</keyword>
<name>A0ACB8D1E5_DERSI</name>
<reference evidence="1" key="1">
    <citation type="submission" date="2020-05" db="EMBL/GenBank/DDBJ databases">
        <title>Large-scale comparative analyses of tick genomes elucidate their genetic diversity and vector capacities.</title>
        <authorList>
            <person name="Jia N."/>
            <person name="Wang J."/>
            <person name="Shi W."/>
            <person name="Du L."/>
            <person name="Sun Y."/>
            <person name="Zhan W."/>
            <person name="Jiang J."/>
            <person name="Wang Q."/>
            <person name="Zhang B."/>
            <person name="Ji P."/>
            <person name="Sakyi L.B."/>
            <person name="Cui X."/>
            <person name="Yuan T."/>
            <person name="Jiang B."/>
            <person name="Yang W."/>
            <person name="Lam T.T.-Y."/>
            <person name="Chang Q."/>
            <person name="Ding S."/>
            <person name="Wang X."/>
            <person name="Zhu J."/>
            <person name="Ruan X."/>
            <person name="Zhao L."/>
            <person name="Wei J."/>
            <person name="Que T."/>
            <person name="Du C."/>
            <person name="Cheng J."/>
            <person name="Dai P."/>
            <person name="Han X."/>
            <person name="Huang E."/>
            <person name="Gao Y."/>
            <person name="Liu J."/>
            <person name="Shao H."/>
            <person name="Ye R."/>
            <person name="Li L."/>
            <person name="Wei W."/>
            <person name="Wang X."/>
            <person name="Wang C."/>
            <person name="Yang T."/>
            <person name="Huo Q."/>
            <person name="Li W."/>
            <person name="Guo W."/>
            <person name="Chen H."/>
            <person name="Zhou L."/>
            <person name="Ni X."/>
            <person name="Tian J."/>
            <person name="Zhou Y."/>
            <person name="Sheng Y."/>
            <person name="Liu T."/>
            <person name="Pan Y."/>
            <person name="Xia L."/>
            <person name="Li J."/>
            <person name="Zhao F."/>
            <person name="Cao W."/>
        </authorList>
    </citation>
    <scope>NUCLEOTIDE SEQUENCE</scope>
    <source>
        <strain evidence="1">Dsil-2018</strain>
    </source>
</reference>
<protein>
    <submittedName>
        <fullName evidence="1">Uncharacterized protein</fullName>
    </submittedName>
</protein>
<accession>A0ACB8D1E5</accession>
<gene>
    <name evidence="1" type="ORF">HPB49_024991</name>
</gene>
<sequence>MPAKVLLVLLHTVYAVCTLGKLHSSKVNPKRRYTSSEQVTRHTGMLLTWFEQAGLCLLGLAVVAYGELLHPFTPLAGRMPFLPLMVTSFSTANMKKGAATTMHRGRGAILNHGLRWCHHDSPKITTHYTVVPRESDPRWKEVDMTRASDETDVVIVGGGPAGLSAAIHLRQLATKAGKELRVCLVEKASQIGGHTLSGACIEPGPLQELFPDWKERGAPLHTPVKEDEFYYFSEKSQIKIPVFRGLPMYNHGNYIVRLGNVVAWLGAQAEELGVEIYPGYGASEVLYHDDGSVKGVATNDVGIAKDGSPKEHFERGMELHAKCTIFAEGCHGHLAKQLFKRFNLREDCQPQTYGLGLKELWEVDPTKHRPGLVMHSIGWPLHKDIYGGSFMYHLDEGAPLVSIGFVVGLDYHNPYISPYQEFQRYKTHPHIRNILEGGKRIGYGARALNEGGLQSLPKLTFPGGCLVGCSPGFMNVPKVKGTHNAMRSAMLAAEAVFETLTGENASPTKGLEPSSYEQKIRNSPVWKELHSVRNIRPSFNTPLGLYGSVVYTGIFYFLCRGKEPWTLSHKGTDSGKLEPAKNFKPIEYPKPDNVVSFDLPSSVALTGTNHEGNQPPHLTLLDDNIPVERNYAIFNGPEQRFCPAGVYEYVPKETGEGVRLQINAQNCIHCKTCDIKDPSQNINWVTPESGGGPAYSGM</sequence>
<dbReference type="Proteomes" id="UP000821865">
    <property type="component" value="Chromosome 4"/>
</dbReference>
<proteinExistence type="predicted"/>
<evidence type="ECO:0000313" key="1">
    <source>
        <dbReference type="EMBL" id="KAH7955176.1"/>
    </source>
</evidence>
<evidence type="ECO:0000313" key="2">
    <source>
        <dbReference type="Proteomes" id="UP000821865"/>
    </source>
</evidence>
<organism evidence="1 2">
    <name type="scientific">Dermacentor silvarum</name>
    <name type="common">Tick</name>
    <dbReference type="NCBI Taxonomy" id="543639"/>
    <lineage>
        <taxon>Eukaryota</taxon>
        <taxon>Metazoa</taxon>
        <taxon>Ecdysozoa</taxon>
        <taxon>Arthropoda</taxon>
        <taxon>Chelicerata</taxon>
        <taxon>Arachnida</taxon>
        <taxon>Acari</taxon>
        <taxon>Parasitiformes</taxon>
        <taxon>Ixodida</taxon>
        <taxon>Ixodoidea</taxon>
        <taxon>Ixodidae</taxon>
        <taxon>Rhipicephalinae</taxon>
        <taxon>Dermacentor</taxon>
    </lineage>
</organism>
<dbReference type="EMBL" id="CM023473">
    <property type="protein sequence ID" value="KAH7955176.1"/>
    <property type="molecule type" value="Genomic_DNA"/>
</dbReference>